<comment type="caution">
    <text evidence="9">The sequence shown here is derived from an EMBL/GenBank/DDBJ whole genome shotgun (WGS) entry which is preliminary data.</text>
</comment>
<feature type="transmembrane region" description="Helical" evidence="7">
    <location>
        <begin position="85"/>
        <end position="104"/>
    </location>
</feature>
<keyword evidence="4" id="KW-0378">Hydrolase</keyword>
<feature type="transmembrane region" description="Helical" evidence="7">
    <location>
        <begin position="174"/>
        <end position="192"/>
    </location>
</feature>
<dbReference type="PANTHER" id="PTHR43731:SF14">
    <property type="entry name" value="PRESENILIN-ASSOCIATED RHOMBOID-LIKE PROTEIN, MITOCHONDRIAL"/>
    <property type="match status" value="1"/>
</dbReference>
<dbReference type="Gene3D" id="1.20.1540.10">
    <property type="entry name" value="Rhomboid-like"/>
    <property type="match status" value="1"/>
</dbReference>
<feature type="domain" description="Peptidase S54 rhomboid" evidence="8">
    <location>
        <begin position="132"/>
        <end position="263"/>
    </location>
</feature>
<dbReference type="RefSeq" id="WP_345595347.1">
    <property type="nucleotide sequence ID" value="NZ_BAABCQ010000108.1"/>
</dbReference>
<evidence type="ECO:0000256" key="2">
    <source>
        <dbReference type="ARBA" id="ARBA00009045"/>
    </source>
</evidence>
<comment type="subcellular location">
    <subcellularLocation>
        <location evidence="1">Membrane</location>
        <topology evidence="1">Multi-pass membrane protein</topology>
    </subcellularLocation>
</comment>
<protein>
    <submittedName>
        <fullName evidence="9">Rhomboid family intramembrane serine protease</fullName>
    </submittedName>
</protein>
<evidence type="ECO:0000256" key="3">
    <source>
        <dbReference type="ARBA" id="ARBA00022692"/>
    </source>
</evidence>
<feature type="transmembrane region" description="Helical" evidence="7">
    <location>
        <begin position="223"/>
        <end position="241"/>
    </location>
</feature>
<comment type="similarity">
    <text evidence="2">Belongs to the peptidase S54 family.</text>
</comment>
<feature type="transmembrane region" description="Helical" evidence="7">
    <location>
        <begin position="198"/>
        <end position="216"/>
    </location>
</feature>
<evidence type="ECO:0000256" key="5">
    <source>
        <dbReference type="ARBA" id="ARBA00022989"/>
    </source>
</evidence>
<keyword evidence="10" id="KW-1185">Reference proteome</keyword>
<dbReference type="SUPFAM" id="SSF144091">
    <property type="entry name" value="Rhomboid-like"/>
    <property type="match status" value="1"/>
</dbReference>
<evidence type="ECO:0000259" key="8">
    <source>
        <dbReference type="Pfam" id="PF01694"/>
    </source>
</evidence>
<evidence type="ECO:0000313" key="10">
    <source>
        <dbReference type="Proteomes" id="UP001500034"/>
    </source>
</evidence>
<evidence type="ECO:0000256" key="1">
    <source>
        <dbReference type="ARBA" id="ARBA00004141"/>
    </source>
</evidence>
<dbReference type="Pfam" id="PF01694">
    <property type="entry name" value="Rhomboid"/>
    <property type="match status" value="1"/>
</dbReference>
<keyword evidence="5 7" id="KW-1133">Transmembrane helix</keyword>
<dbReference type="EMBL" id="BAABCQ010000108">
    <property type="protein sequence ID" value="GAA3994882.1"/>
    <property type="molecule type" value="Genomic_DNA"/>
</dbReference>
<dbReference type="InterPro" id="IPR050925">
    <property type="entry name" value="Rhomboid_protease_S54"/>
</dbReference>
<organism evidence="9 10">
    <name type="scientific">Streptomyces marokkonensis</name>
    <dbReference type="NCBI Taxonomy" id="324855"/>
    <lineage>
        <taxon>Bacteria</taxon>
        <taxon>Bacillati</taxon>
        <taxon>Actinomycetota</taxon>
        <taxon>Actinomycetes</taxon>
        <taxon>Kitasatosporales</taxon>
        <taxon>Streptomycetaceae</taxon>
        <taxon>Streptomyces</taxon>
    </lineage>
</organism>
<dbReference type="GO" id="GO:0008233">
    <property type="term" value="F:peptidase activity"/>
    <property type="evidence" value="ECO:0007669"/>
    <property type="project" value="UniProtKB-KW"/>
</dbReference>
<evidence type="ECO:0000256" key="6">
    <source>
        <dbReference type="ARBA" id="ARBA00023136"/>
    </source>
</evidence>
<dbReference type="InterPro" id="IPR035952">
    <property type="entry name" value="Rhomboid-like_sf"/>
</dbReference>
<dbReference type="PANTHER" id="PTHR43731">
    <property type="entry name" value="RHOMBOID PROTEASE"/>
    <property type="match status" value="1"/>
</dbReference>
<evidence type="ECO:0000256" key="7">
    <source>
        <dbReference type="SAM" id="Phobius"/>
    </source>
</evidence>
<evidence type="ECO:0000256" key="4">
    <source>
        <dbReference type="ARBA" id="ARBA00022801"/>
    </source>
</evidence>
<keyword evidence="9" id="KW-0645">Protease</keyword>
<feature type="transmembrane region" description="Helical" evidence="7">
    <location>
        <begin position="272"/>
        <end position="291"/>
    </location>
</feature>
<reference evidence="10" key="1">
    <citation type="journal article" date="2019" name="Int. J. Syst. Evol. Microbiol.">
        <title>The Global Catalogue of Microorganisms (GCM) 10K type strain sequencing project: providing services to taxonomists for standard genome sequencing and annotation.</title>
        <authorList>
            <consortium name="The Broad Institute Genomics Platform"/>
            <consortium name="The Broad Institute Genome Sequencing Center for Infectious Disease"/>
            <person name="Wu L."/>
            <person name="Ma J."/>
        </authorList>
    </citation>
    <scope>NUCLEOTIDE SEQUENCE [LARGE SCALE GENOMIC DNA]</scope>
    <source>
        <strain evidence="10">JCM 17027</strain>
    </source>
</reference>
<keyword evidence="6 7" id="KW-0472">Membrane</keyword>
<feature type="transmembrane region" description="Helical" evidence="7">
    <location>
        <begin position="147"/>
        <end position="167"/>
    </location>
</feature>
<dbReference type="InterPro" id="IPR022764">
    <property type="entry name" value="Peptidase_S54_rhomboid_dom"/>
</dbReference>
<keyword evidence="3 7" id="KW-0812">Transmembrane</keyword>
<proteinExistence type="inferred from homology"/>
<sequence length="297" mass="31349">MDHAAAGSPDAQKPPGCYRHPDRETGISCTRCERPICPDCMVNASVGFHCPDCATGRTGTGSGPALAASRPRTLAGGTIAADPHLLTKILIGINAAVFIAVHALSSEFLGDMVLIGRWPPAPFVPTEGVAEGEWYRLVTTMFTHQEIWHIGFNMLSLWFLGGPLEAALGRARYLTLYLVSGLAGSALTYLLASPTTATLGASGAVFGLFGATAALVRRLNADMRPIVILLAINLVFTFTWANIAWQAHVGGLVAGAAIGYAMLHAPRERRTLVQYGTCAAVLVVVVGLTLLRTAQLT</sequence>
<name>A0ABP7RAE1_9ACTN</name>
<dbReference type="Proteomes" id="UP001500034">
    <property type="component" value="Unassembled WGS sequence"/>
</dbReference>
<feature type="transmembrane region" description="Helical" evidence="7">
    <location>
        <begin position="247"/>
        <end position="265"/>
    </location>
</feature>
<evidence type="ECO:0000313" key="9">
    <source>
        <dbReference type="EMBL" id="GAA3994882.1"/>
    </source>
</evidence>
<accession>A0ABP7RAE1</accession>
<dbReference type="GO" id="GO:0006508">
    <property type="term" value="P:proteolysis"/>
    <property type="evidence" value="ECO:0007669"/>
    <property type="project" value="UniProtKB-KW"/>
</dbReference>
<gene>
    <name evidence="9" type="ORF">GCM10022384_47900</name>
</gene>